<evidence type="ECO:0000313" key="9">
    <source>
        <dbReference type="EMBL" id="KAL1282178.1"/>
    </source>
</evidence>
<comment type="similarity">
    <text evidence="2">Belongs to the REXO1/REXO3 family.</text>
</comment>
<keyword evidence="10" id="KW-1185">Reference proteome</keyword>
<dbReference type="PANTHER" id="PTHR12801:SF152">
    <property type="entry name" value="EXONUCLEASE DOMAIN-CONTAINING PROTEIN"/>
    <property type="match status" value="1"/>
</dbReference>
<protein>
    <recommendedName>
        <fullName evidence="8">Exonuclease domain-containing protein</fullName>
    </recommendedName>
</protein>
<feature type="compositionally biased region" description="Basic and acidic residues" evidence="7">
    <location>
        <begin position="192"/>
        <end position="201"/>
    </location>
</feature>
<comment type="caution">
    <text evidence="9">The sequence shown here is derived from an EMBL/GenBank/DDBJ whole genome shotgun (WGS) entry which is preliminary data.</text>
</comment>
<keyword evidence="5" id="KW-0269">Exonuclease</keyword>
<evidence type="ECO:0000259" key="8">
    <source>
        <dbReference type="SMART" id="SM00479"/>
    </source>
</evidence>
<dbReference type="PANTHER" id="PTHR12801">
    <property type="entry name" value="RNA EXONUCLEASE REXO1 / RECO3 FAMILY MEMBER-RELATED"/>
    <property type="match status" value="1"/>
</dbReference>
<evidence type="ECO:0000256" key="5">
    <source>
        <dbReference type="ARBA" id="ARBA00022839"/>
    </source>
</evidence>
<proteinExistence type="inferred from homology"/>
<keyword evidence="6" id="KW-0539">Nucleus</keyword>
<reference evidence="9 10" key="1">
    <citation type="submission" date="2023-09" db="EMBL/GenBank/DDBJ databases">
        <authorList>
            <person name="Wang M."/>
        </authorList>
    </citation>
    <scope>NUCLEOTIDE SEQUENCE [LARGE SCALE GENOMIC DNA]</scope>
    <source>
        <strain evidence="9">GT-2023</strain>
        <tissue evidence="9">Liver</tissue>
    </source>
</reference>
<dbReference type="InterPro" id="IPR031736">
    <property type="entry name" value="REXO1-like_dom"/>
</dbReference>
<evidence type="ECO:0000256" key="4">
    <source>
        <dbReference type="ARBA" id="ARBA00022801"/>
    </source>
</evidence>
<dbReference type="InterPro" id="IPR047021">
    <property type="entry name" value="REXO1/3/4-like"/>
</dbReference>
<keyword evidence="3" id="KW-0540">Nuclease</keyword>
<dbReference type="SUPFAM" id="SSF53098">
    <property type="entry name" value="Ribonuclease H-like"/>
    <property type="match status" value="1"/>
</dbReference>
<dbReference type="InterPro" id="IPR013520">
    <property type="entry name" value="Ribonucl_H"/>
</dbReference>
<evidence type="ECO:0000256" key="7">
    <source>
        <dbReference type="SAM" id="MobiDB-lite"/>
    </source>
</evidence>
<dbReference type="Pfam" id="PF15870">
    <property type="entry name" value="EloA-BP1"/>
    <property type="match status" value="1"/>
</dbReference>
<sequence length="1275" mass="140427">MCSAGCLAVSLVTDECVRHFLQGSLFDEIDCPLFRWGRCKRPYCLYNHGKDNTSGEMTTADLRNPEVTSANGASHTSEDNYACLEELERINKEIEAVKYEVEKEQKRLSRYQTSQSLAQTDSAGLCSDKYLRTTNSQAKDQNGNHLKYKNSNSGLKYVVDRARPKTDLEYDPCSNFSADLLSSSSADCKLKSTDKADTEHSLKKKRTRKSTQPVSCHFDDSDDEGALVIDIPPSAKDQGNRRTKQKSKSTPHLPEGNCTVNSVLLANCQTKPRQHKEQLSSDGHPSHEIKCRVGDQENKTTSAKPVMIPQEQESSEGELVIDVSPLEDEHKLSKPCGTTTKELPRLCPISDAPAEDGKEANEGPLNKRVTTAKNFVKETKPFLEDLMAEPEAVTSTNLNMEAFVAQNKEKSHNMENILDDISTCLDNLKSESERIKCNQDVLPVNSVCGDEYVSSHSPAVVVQHATFEAESQIDISSYTQRSEVISSNKISQEQALQQYFPIISSQSFPSSLPKVEEHRCAPHSQNLAETSWLTIPKNPVEPFVQNTPAYVSGIDTRTVSAPTTSHLNPRTTVEQKLPTSVASFPVSCDMPVPSQTFASAAVAGSNNEAIVVDSSSDEELRYSDLDLSESDPMEECYRIFMEANKNEGPVVQCGTPEEVLETQETEKSNSTAVLKKRVAHVAKFEPASKSKAQIIVPFREGGSQLIVPSRTQLCHRRAAILTAAVKGCQTQATSSAPKKVYTTNVIHSSTMQNSCVGIIPVGATVQLGANLHFIVPEGNCALPLTLIPTTMSIQRPPQPPPSVQLSQTPHPPQPANYTPAKAIGVKRKAKVRHEVGAKVPHDVRQRYVNLFVEEFLKSSMTVQDAFEKALAEEKNVYDRSINKLKYLSIAVNALKRLKNQNILPAKAPSERDQHVSRGNVPLNTQALQGPGDLTLYEQLKEHVLSEDMLRVNNFPRKHKDKSDFATQYGDTKKGISDPLKRICCRCGATFSVDNSGKHTRREECNYHYGKVIENRVPGGVETRYSCCENAVGSPGCQVFNLHVHDAVSLKGFVNSLPQSSVAKTCPGVFAVDTQTCYTTRGLELARVTVVNSSLQVVFDSFVNPDSDVIDYNTRFSGISEDDVKGTNSSLRDVQAVLLSFINADTILIGHGLENDLTALKIIHSTVIDTSVVFPHRLGLPHKRELNSLTADYLRRIIQESVAGHDTREDATACMELMLWRVKEDSKVKRCCVSVAQLAAGNASATALDYCTSIQTNTLLLAQRERNQMLPLAAGN</sequence>
<evidence type="ECO:0000256" key="3">
    <source>
        <dbReference type="ARBA" id="ARBA00022722"/>
    </source>
</evidence>
<dbReference type="EMBL" id="JAYMGO010000001">
    <property type="protein sequence ID" value="KAL1282178.1"/>
    <property type="molecule type" value="Genomic_DNA"/>
</dbReference>
<evidence type="ECO:0000256" key="2">
    <source>
        <dbReference type="ARBA" id="ARBA00006357"/>
    </source>
</evidence>
<comment type="subcellular location">
    <subcellularLocation>
        <location evidence="1">Nucleus</location>
    </subcellularLocation>
</comment>
<gene>
    <name evidence="9" type="ORF">QQF64_000981</name>
</gene>
<feature type="region of interest" description="Disordered" evidence="7">
    <location>
        <begin position="192"/>
        <end position="258"/>
    </location>
</feature>
<dbReference type="InterPro" id="IPR034922">
    <property type="entry name" value="REX1-like_exo"/>
</dbReference>
<dbReference type="InterPro" id="IPR012337">
    <property type="entry name" value="RNaseH-like_sf"/>
</dbReference>
<keyword evidence="4" id="KW-0378">Hydrolase</keyword>
<dbReference type="InterPro" id="IPR036397">
    <property type="entry name" value="RNaseH_sf"/>
</dbReference>
<feature type="non-terminal residue" evidence="9">
    <location>
        <position position="1275"/>
    </location>
</feature>
<name>A0ABR3NYP7_9TELE</name>
<dbReference type="Gene3D" id="3.30.420.10">
    <property type="entry name" value="Ribonuclease H-like superfamily/Ribonuclease H"/>
    <property type="match status" value="1"/>
</dbReference>
<evidence type="ECO:0000256" key="6">
    <source>
        <dbReference type="ARBA" id="ARBA00023242"/>
    </source>
</evidence>
<dbReference type="CDD" id="cd06145">
    <property type="entry name" value="REX1_like"/>
    <property type="match status" value="1"/>
</dbReference>
<evidence type="ECO:0000313" key="10">
    <source>
        <dbReference type="Proteomes" id="UP001558613"/>
    </source>
</evidence>
<organism evidence="9 10">
    <name type="scientific">Cirrhinus molitorella</name>
    <name type="common">mud carp</name>
    <dbReference type="NCBI Taxonomy" id="172907"/>
    <lineage>
        <taxon>Eukaryota</taxon>
        <taxon>Metazoa</taxon>
        <taxon>Chordata</taxon>
        <taxon>Craniata</taxon>
        <taxon>Vertebrata</taxon>
        <taxon>Euteleostomi</taxon>
        <taxon>Actinopterygii</taxon>
        <taxon>Neopterygii</taxon>
        <taxon>Teleostei</taxon>
        <taxon>Ostariophysi</taxon>
        <taxon>Cypriniformes</taxon>
        <taxon>Cyprinidae</taxon>
        <taxon>Labeoninae</taxon>
        <taxon>Labeonini</taxon>
        <taxon>Cirrhinus</taxon>
    </lineage>
</organism>
<accession>A0ABR3NYP7</accession>
<feature type="region of interest" description="Disordered" evidence="7">
    <location>
        <begin position="792"/>
        <end position="813"/>
    </location>
</feature>
<dbReference type="SMART" id="SM00479">
    <property type="entry name" value="EXOIII"/>
    <property type="match status" value="1"/>
</dbReference>
<dbReference type="Proteomes" id="UP001558613">
    <property type="component" value="Unassembled WGS sequence"/>
</dbReference>
<feature type="domain" description="Exonuclease" evidence="8">
    <location>
        <begin position="1067"/>
        <end position="1226"/>
    </location>
</feature>
<evidence type="ECO:0000256" key="1">
    <source>
        <dbReference type="ARBA" id="ARBA00004123"/>
    </source>
</evidence>